<feature type="transmembrane region" description="Helical" evidence="1">
    <location>
        <begin position="45"/>
        <end position="63"/>
    </location>
</feature>
<comment type="caution">
    <text evidence="2">The sequence shown here is derived from an EMBL/GenBank/DDBJ whole genome shotgun (WGS) entry which is preliminary data.</text>
</comment>
<keyword evidence="1" id="KW-0472">Membrane</keyword>
<evidence type="ECO:0000256" key="1">
    <source>
        <dbReference type="SAM" id="Phobius"/>
    </source>
</evidence>
<dbReference type="Proteomes" id="UP000244450">
    <property type="component" value="Unassembled WGS sequence"/>
</dbReference>
<reference evidence="2 3" key="1">
    <citation type="submission" date="2018-04" db="EMBL/GenBank/DDBJ databases">
        <title>Chitinophaga fuyangensis sp. nov., isolated from soil in a chemical factory.</title>
        <authorList>
            <person name="Chen K."/>
        </authorList>
    </citation>
    <scope>NUCLEOTIDE SEQUENCE [LARGE SCALE GENOMIC DNA]</scope>
    <source>
        <strain evidence="2 3">LY-1</strain>
    </source>
</reference>
<keyword evidence="3" id="KW-1185">Reference proteome</keyword>
<keyword evidence="1" id="KW-1133">Transmembrane helix</keyword>
<evidence type="ECO:0000313" key="2">
    <source>
        <dbReference type="EMBL" id="PUZ27963.1"/>
    </source>
</evidence>
<dbReference type="EMBL" id="QCYK01000001">
    <property type="protein sequence ID" value="PUZ27963.1"/>
    <property type="molecule type" value="Genomic_DNA"/>
</dbReference>
<feature type="transmembrane region" description="Helical" evidence="1">
    <location>
        <begin position="106"/>
        <end position="128"/>
    </location>
</feature>
<gene>
    <name evidence="2" type="ORF">DCC81_00275</name>
</gene>
<sequence length="138" mass="15772">MALGIICYLANVVWRLNIPFWVFSIDRSGLLSSDKPGPGLEMQDIALSLAGVLAIVGSLMVGYSREKQEDEFIARIRLTSLQWAVLVNQLLLVVSILVVWDMNFMIVMLYNIVTIPLIFIVRFNYLLLRYAKQARHEK</sequence>
<name>A0A2T7BJV9_9BACT</name>
<evidence type="ECO:0000313" key="3">
    <source>
        <dbReference type="Proteomes" id="UP000244450"/>
    </source>
</evidence>
<accession>A0A2T7BJV9</accession>
<dbReference type="AlphaFoldDB" id="A0A2T7BJV9"/>
<proteinExistence type="predicted"/>
<protein>
    <submittedName>
        <fullName evidence="2">Uncharacterized protein</fullName>
    </submittedName>
</protein>
<feature type="transmembrane region" description="Helical" evidence="1">
    <location>
        <begin position="83"/>
        <end position="100"/>
    </location>
</feature>
<keyword evidence="1" id="KW-0812">Transmembrane</keyword>
<organism evidence="2 3">
    <name type="scientific">Chitinophaga parva</name>
    <dbReference type="NCBI Taxonomy" id="2169414"/>
    <lineage>
        <taxon>Bacteria</taxon>
        <taxon>Pseudomonadati</taxon>
        <taxon>Bacteroidota</taxon>
        <taxon>Chitinophagia</taxon>
        <taxon>Chitinophagales</taxon>
        <taxon>Chitinophagaceae</taxon>
        <taxon>Chitinophaga</taxon>
    </lineage>
</organism>